<sequence>MIDSVVSSIDPDVMLLQETKNSIIGPNKIRSLDTYNSVHAGDKEEAQVFFKKNGIFEIVSQSPVNKKLDNILEEMFPKDETPQLRGGSVPAKVLRDRICVVHLRHKRTNRDMIFISYHNIRKGGGEGAVKKKASEFCQIVAKLHESSKFCVIAGVDINCCNFVSTDVTVPSYEPTPRRKTTSKVDYFILKNPPGLPVDCVVKAFDLFPENKEAPFYNKLQSLLLLHSKEEYDKATDHDPLTLSY</sequence>
<organism evidence="1 2">
    <name type="scientific">Porites evermanni</name>
    <dbReference type="NCBI Taxonomy" id="104178"/>
    <lineage>
        <taxon>Eukaryota</taxon>
        <taxon>Metazoa</taxon>
        <taxon>Cnidaria</taxon>
        <taxon>Anthozoa</taxon>
        <taxon>Hexacorallia</taxon>
        <taxon>Scleractinia</taxon>
        <taxon>Fungiina</taxon>
        <taxon>Poritidae</taxon>
        <taxon>Porites</taxon>
    </lineage>
</organism>
<dbReference type="PROSITE" id="PS00726">
    <property type="entry name" value="AP_NUCLEASE_F1_1"/>
    <property type="match status" value="1"/>
</dbReference>
<dbReference type="SUPFAM" id="SSF56219">
    <property type="entry name" value="DNase I-like"/>
    <property type="match status" value="1"/>
</dbReference>
<keyword evidence="2" id="KW-1185">Reference proteome</keyword>
<proteinExistence type="predicted"/>
<evidence type="ECO:0000313" key="2">
    <source>
        <dbReference type="Proteomes" id="UP001159427"/>
    </source>
</evidence>
<gene>
    <name evidence="1" type="ORF">PEVE_00022732</name>
</gene>
<comment type="caution">
    <text evidence="1">The sequence shown here is derived from an EMBL/GenBank/DDBJ whole genome shotgun (WGS) entry which is preliminary data.</text>
</comment>
<evidence type="ECO:0000313" key="1">
    <source>
        <dbReference type="EMBL" id="CAH3191820.1"/>
    </source>
</evidence>
<protein>
    <recommendedName>
        <fullName evidence="3">Endonuclease/exonuclease/phosphatase domain-containing protein</fullName>
    </recommendedName>
</protein>
<dbReference type="Gene3D" id="3.60.10.10">
    <property type="entry name" value="Endonuclease/exonuclease/phosphatase"/>
    <property type="match status" value="1"/>
</dbReference>
<accession>A0ABN8SKN8</accession>
<dbReference type="EMBL" id="CALNXI010003014">
    <property type="protein sequence ID" value="CAH3191820.1"/>
    <property type="molecule type" value="Genomic_DNA"/>
</dbReference>
<reference evidence="1 2" key="1">
    <citation type="submission" date="2022-05" db="EMBL/GenBank/DDBJ databases">
        <authorList>
            <consortium name="Genoscope - CEA"/>
            <person name="William W."/>
        </authorList>
    </citation>
    <scope>NUCLEOTIDE SEQUENCE [LARGE SCALE GENOMIC DNA]</scope>
</reference>
<evidence type="ECO:0008006" key="3">
    <source>
        <dbReference type="Google" id="ProtNLM"/>
    </source>
</evidence>
<dbReference type="InterPro" id="IPR036691">
    <property type="entry name" value="Endo/exonu/phosph_ase_sf"/>
</dbReference>
<dbReference type="InterPro" id="IPR020847">
    <property type="entry name" value="AP_endonuclease_F1_BS"/>
</dbReference>
<name>A0ABN8SKN8_9CNID</name>
<dbReference type="Proteomes" id="UP001159427">
    <property type="component" value="Unassembled WGS sequence"/>
</dbReference>